<feature type="region of interest" description="Disordered" evidence="3">
    <location>
        <begin position="336"/>
        <end position="389"/>
    </location>
</feature>
<dbReference type="PANTHER" id="PTHR43046">
    <property type="entry name" value="GDP-MANNOSE MANNOSYL HYDROLASE"/>
    <property type="match status" value="1"/>
</dbReference>
<proteinExistence type="predicted"/>
<accession>A0A5U6P2G3</accession>
<evidence type="ECO:0000259" key="4">
    <source>
        <dbReference type="PROSITE" id="PS51462"/>
    </source>
</evidence>
<evidence type="ECO:0000256" key="3">
    <source>
        <dbReference type="SAM" id="MobiDB-lite"/>
    </source>
</evidence>
<dbReference type="EMBL" id="AAGQXB010000002">
    <property type="protein sequence ID" value="EBR0232976.1"/>
    <property type="molecule type" value="Genomic_DNA"/>
</dbReference>
<organism evidence="5">
    <name type="scientific">Salmonella enterica subsp. enterica serovar Corvallis</name>
    <dbReference type="NCBI Taxonomy" id="593905"/>
    <lineage>
        <taxon>Bacteria</taxon>
        <taxon>Pseudomonadati</taxon>
        <taxon>Pseudomonadota</taxon>
        <taxon>Gammaproteobacteria</taxon>
        <taxon>Enterobacterales</taxon>
        <taxon>Enterobacteriaceae</taxon>
        <taxon>Salmonella</taxon>
    </lineage>
</organism>
<evidence type="ECO:0000256" key="1">
    <source>
        <dbReference type="ARBA" id="ARBA00001946"/>
    </source>
</evidence>
<evidence type="ECO:0000313" key="5">
    <source>
        <dbReference type="EMBL" id="EBR0232976.1"/>
    </source>
</evidence>
<dbReference type="PROSITE" id="PS51462">
    <property type="entry name" value="NUDIX"/>
    <property type="match status" value="1"/>
</dbReference>
<dbReference type="AlphaFoldDB" id="A0A5U6P2G3"/>
<feature type="domain" description="Nudix hydrolase" evidence="4">
    <location>
        <begin position="1"/>
        <end position="117"/>
    </location>
</feature>
<dbReference type="InterPro" id="IPR020084">
    <property type="entry name" value="NUDIX_hydrolase_CS"/>
</dbReference>
<dbReference type="SUPFAM" id="SSF55811">
    <property type="entry name" value="Nudix"/>
    <property type="match status" value="1"/>
</dbReference>
<comment type="caution">
    <text evidence="5">The sequence shown here is derived from an EMBL/GenBank/DDBJ whole genome shotgun (WGS) entry which is preliminary data.</text>
</comment>
<gene>
    <name evidence="5" type="ORF">DNV25_03135</name>
</gene>
<dbReference type="Gene3D" id="3.90.79.10">
    <property type="entry name" value="Nucleoside Triphosphate Pyrophosphohydrolase"/>
    <property type="match status" value="1"/>
</dbReference>
<reference evidence="5" key="1">
    <citation type="submission" date="2018-06" db="EMBL/GenBank/DDBJ databases">
        <authorList>
            <person name="Ashton P.M."/>
            <person name="Dallman T."/>
            <person name="Nair S."/>
            <person name="De Pinna E."/>
            <person name="Peters T."/>
            <person name="Grant K."/>
        </authorList>
    </citation>
    <scope>NUCLEOTIDE SEQUENCE</scope>
    <source>
        <strain evidence="5">229092</strain>
    </source>
</reference>
<evidence type="ECO:0000256" key="2">
    <source>
        <dbReference type="ARBA" id="ARBA00022801"/>
    </source>
</evidence>
<dbReference type="GO" id="GO:0016787">
    <property type="term" value="F:hydrolase activity"/>
    <property type="evidence" value="ECO:0007669"/>
    <property type="project" value="UniProtKB-KW"/>
</dbReference>
<keyword evidence="2 5" id="KW-0378">Hydrolase</keyword>
<comment type="cofactor">
    <cofactor evidence="1">
        <name>Mg(2+)</name>
        <dbReference type="ChEBI" id="CHEBI:18420"/>
    </cofactor>
</comment>
<dbReference type="InterPro" id="IPR000086">
    <property type="entry name" value="NUDIX_hydrolase_dom"/>
</dbReference>
<name>A0A5U6P2G3_SALET</name>
<protein>
    <submittedName>
        <fullName evidence="5">NUDIX hydrolase</fullName>
    </submittedName>
</protein>
<sequence length="539" mass="59494">MAIFGSGIMFRQGKFVFLIQRSDDGTWCQPGGTVEQGELAIDAARREVLEEVGYQYDGPLIPHSVHGDYLTFRAEVPERFEAKLNDESLAAGWFHIDDLPKPLHQPFAEMLARQALNETEVAALIADGTLSSPQFFINMWMFAIRVTGTGVTWRSADQQMAFRNPDDYLTPEFLQRVAGLPLIWLHPEKNTLDSNEFAKRVIGTLTNSWVADNGEVWAIARVYDAEAAEIMATRQLSTSPTVKFVEVPDSIIEIDGQPLLVEPSPELLDHVAICEQGVWDKLLAPTGVKSDSIPNEAEKMDEEKIVALINKAIDARMAKADSEAADLKAKADAEEAAKKEKADAEEKEAEEAKAKADAEEKAAKEKADAEAKEKADTEEAERMAKEKADADVRREIAELKSRIPTELSDEERNEVADAQVKADSVFSCFGKRAPVPLSGEKPLAYRRRLMIQLQEHSPDFKTVDLSSIADSALLSVAEKTIYADAQKSAILSVGPGMLREIKRADATGRQISTFEGDPAVTWAPFQSGKRQVTSFNNQA</sequence>
<dbReference type="PANTHER" id="PTHR43046:SF14">
    <property type="entry name" value="MUTT_NUDIX FAMILY PROTEIN"/>
    <property type="match status" value="1"/>
</dbReference>
<dbReference type="Pfam" id="PF00293">
    <property type="entry name" value="NUDIX"/>
    <property type="match status" value="1"/>
</dbReference>
<dbReference type="InterPro" id="IPR015797">
    <property type="entry name" value="NUDIX_hydrolase-like_dom_sf"/>
</dbReference>
<dbReference type="PROSITE" id="PS00893">
    <property type="entry name" value="NUDIX_BOX"/>
    <property type="match status" value="1"/>
</dbReference>